<sequence>MATVTVKSSDDLPSTVEEDADYEVAKNQIVTEVKEVESLFKAVLSRIFSHLYHYLRHKAMQSYLSFYIVSPLGSGMGNLLNSNLNDQYITNKLGLPENATPATFNIAHEQVEVPSHFSKARKQCWLIRSTNPKATKAFVLLHGWFGNMQSCLHFADILNKMGSLDTHHILILDLRDDAGKSFETNIGLKGVADIYDAATYLNRELGVDHVSLYAQSVSCISALLFNDLITRIKKPLDNSSSKAICPLFDGMDTALLRNLTVDTIIMESPVANIRNHVANSTTESVNWLMEHVLSLVNKDGFHIDNLSLQTFLRDPETCSKTYIMQGSNDTITTPEMLRSELTRNDLPSRVNMFLFRDGGHANLSATSKPDYYYTIKHVTVGRNAWEFLTRKGTKTRVYNPDDLVM</sequence>
<organism evidence="1 2">
    <name type="scientific">Babesia ovata</name>
    <dbReference type="NCBI Taxonomy" id="189622"/>
    <lineage>
        <taxon>Eukaryota</taxon>
        <taxon>Sar</taxon>
        <taxon>Alveolata</taxon>
        <taxon>Apicomplexa</taxon>
        <taxon>Aconoidasida</taxon>
        <taxon>Piroplasmida</taxon>
        <taxon>Babesiidae</taxon>
        <taxon>Babesia</taxon>
    </lineage>
</organism>
<name>A0A2H6K8G4_9APIC</name>
<dbReference type="OrthoDB" id="364221at2759"/>
<evidence type="ECO:0000313" key="2">
    <source>
        <dbReference type="Proteomes" id="UP000236319"/>
    </source>
</evidence>
<comment type="caution">
    <text evidence="1">The sequence shown here is derived from an EMBL/GenBank/DDBJ whole genome shotgun (WGS) entry which is preliminary data.</text>
</comment>
<dbReference type="EMBL" id="BDSA01000001">
    <property type="protein sequence ID" value="GBE59283.1"/>
    <property type="molecule type" value="Genomic_DNA"/>
</dbReference>
<dbReference type="Gene3D" id="3.40.50.1820">
    <property type="entry name" value="alpha/beta hydrolase"/>
    <property type="match status" value="1"/>
</dbReference>
<dbReference type="GeneID" id="39873053"/>
<gene>
    <name evidence="1" type="ORF">BOVATA_007760</name>
</gene>
<reference evidence="1 2" key="1">
    <citation type="journal article" date="2017" name="BMC Genomics">
        <title>Whole-genome assembly of Babesia ovata and comparative genomics between closely related pathogens.</title>
        <authorList>
            <person name="Yamagishi J."/>
            <person name="Asada M."/>
            <person name="Hakimi H."/>
            <person name="Tanaka T.Q."/>
            <person name="Sugimoto C."/>
            <person name="Kawazu S."/>
        </authorList>
    </citation>
    <scope>NUCLEOTIDE SEQUENCE [LARGE SCALE GENOMIC DNA]</scope>
    <source>
        <strain evidence="1 2">Miyake</strain>
    </source>
</reference>
<dbReference type="RefSeq" id="XP_028865526.1">
    <property type="nucleotide sequence ID" value="XM_029009693.1"/>
</dbReference>
<accession>A0A2H6K8G4</accession>
<dbReference type="AlphaFoldDB" id="A0A2H6K8G4"/>
<protein>
    <submittedName>
        <fullName evidence="1">Uncharacterized protein</fullName>
    </submittedName>
</protein>
<keyword evidence="2" id="KW-1185">Reference proteome</keyword>
<dbReference type="InterPro" id="IPR029058">
    <property type="entry name" value="AB_hydrolase_fold"/>
</dbReference>
<dbReference type="Proteomes" id="UP000236319">
    <property type="component" value="Unassembled WGS sequence"/>
</dbReference>
<dbReference type="VEuPathDB" id="PiroplasmaDB:BOVATA_007760"/>
<evidence type="ECO:0000313" key="1">
    <source>
        <dbReference type="EMBL" id="GBE59283.1"/>
    </source>
</evidence>
<dbReference type="SUPFAM" id="SSF53474">
    <property type="entry name" value="alpha/beta-Hydrolases"/>
    <property type="match status" value="1"/>
</dbReference>
<proteinExistence type="predicted"/>